<feature type="chain" id="PRO_5021882540" description="Lipoprotein" evidence="1">
    <location>
        <begin position="20"/>
        <end position="138"/>
    </location>
</feature>
<sequence>MKRLCTLLLVLVCGLSACKKNKGGCAAQVCTDEFASVGIVFTNSDGSAVAVSDIEVINLRTNKPVQRPPMPPNVDYVAGFVLLANDNTKAEFSSAGDDVRVSVKSNKTGQVKSATLKIAGGCNCHVSKVSGPDNVAFD</sequence>
<evidence type="ECO:0008006" key="4">
    <source>
        <dbReference type="Google" id="ProtNLM"/>
    </source>
</evidence>
<dbReference type="Proteomes" id="UP000318010">
    <property type="component" value="Unassembled WGS sequence"/>
</dbReference>
<dbReference type="AlphaFoldDB" id="A0A563U9I3"/>
<comment type="caution">
    <text evidence="2">The sequence shown here is derived from an EMBL/GenBank/DDBJ whole genome shotgun (WGS) entry which is preliminary data.</text>
</comment>
<keyword evidence="3" id="KW-1185">Reference proteome</keyword>
<dbReference type="PROSITE" id="PS51257">
    <property type="entry name" value="PROKAR_LIPOPROTEIN"/>
    <property type="match status" value="1"/>
</dbReference>
<dbReference type="RefSeq" id="WP_146268743.1">
    <property type="nucleotide sequence ID" value="NZ_VOEI01000001.1"/>
</dbReference>
<dbReference type="EMBL" id="VOEI01000001">
    <property type="protein sequence ID" value="TWR27929.1"/>
    <property type="molecule type" value="Genomic_DNA"/>
</dbReference>
<keyword evidence="1" id="KW-0732">Signal</keyword>
<gene>
    <name evidence="2" type="ORF">FPZ42_01565</name>
</gene>
<organism evidence="2 3">
    <name type="scientific">Mucilaginibacter achroorhodeus</name>
    <dbReference type="NCBI Taxonomy" id="2599294"/>
    <lineage>
        <taxon>Bacteria</taxon>
        <taxon>Pseudomonadati</taxon>
        <taxon>Bacteroidota</taxon>
        <taxon>Sphingobacteriia</taxon>
        <taxon>Sphingobacteriales</taxon>
        <taxon>Sphingobacteriaceae</taxon>
        <taxon>Mucilaginibacter</taxon>
    </lineage>
</organism>
<name>A0A563U9I3_9SPHI</name>
<evidence type="ECO:0000256" key="1">
    <source>
        <dbReference type="SAM" id="SignalP"/>
    </source>
</evidence>
<evidence type="ECO:0000313" key="2">
    <source>
        <dbReference type="EMBL" id="TWR27929.1"/>
    </source>
</evidence>
<proteinExistence type="predicted"/>
<reference evidence="2 3" key="1">
    <citation type="submission" date="2019-07" db="EMBL/GenBank/DDBJ databases">
        <authorList>
            <person name="Kim J."/>
        </authorList>
    </citation>
    <scope>NUCLEOTIDE SEQUENCE [LARGE SCALE GENOMIC DNA]</scope>
    <source>
        <strain evidence="2 3">MJ1a</strain>
    </source>
</reference>
<dbReference type="OrthoDB" id="798998at2"/>
<accession>A0A563U9I3</accession>
<protein>
    <recommendedName>
        <fullName evidence="4">Lipoprotein</fullName>
    </recommendedName>
</protein>
<evidence type="ECO:0000313" key="3">
    <source>
        <dbReference type="Proteomes" id="UP000318010"/>
    </source>
</evidence>
<feature type="signal peptide" evidence="1">
    <location>
        <begin position="1"/>
        <end position="19"/>
    </location>
</feature>